<comment type="caution">
    <text evidence="2">The sequence shown here is derived from an EMBL/GenBank/DDBJ whole genome shotgun (WGS) entry which is preliminary data.</text>
</comment>
<dbReference type="EMBL" id="JARIHO010000057">
    <property type="protein sequence ID" value="KAJ7318488.1"/>
    <property type="molecule type" value="Genomic_DNA"/>
</dbReference>
<gene>
    <name evidence="2" type="ORF">DFH08DRAFT_819770</name>
</gene>
<reference evidence="2" key="1">
    <citation type="submission" date="2023-03" db="EMBL/GenBank/DDBJ databases">
        <title>Massive genome expansion in bonnet fungi (Mycena s.s.) driven by repeated elements and novel gene families across ecological guilds.</title>
        <authorList>
            <consortium name="Lawrence Berkeley National Laboratory"/>
            <person name="Harder C.B."/>
            <person name="Miyauchi S."/>
            <person name="Viragh M."/>
            <person name="Kuo A."/>
            <person name="Thoen E."/>
            <person name="Andreopoulos B."/>
            <person name="Lu D."/>
            <person name="Skrede I."/>
            <person name="Drula E."/>
            <person name="Henrissat B."/>
            <person name="Morin E."/>
            <person name="Kohler A."/>
            <person name="Barry K."/>
            <person name="LaButti K."/>
            <person name="Morin E."/>
            <person name="Salamov A."/>
            <person name="Lipzen A."/>
            <person name="Mereny Z."/>
            <person name="Hegedus B."/>
            <person name="Baldrian P."/>
            <person name="Stursova M."/>
            <person name="Weitz H."/>
            <person name="Taylor A."/>
            <person name="Grigoriev I.V."/>
            <person name="Nagy L.G."/>
            <person name="Martin F."/>
            <person name="Kauserud H."/>
        </authorList>
    </citation>
    <scope>NUCLEOTIDE SEQUENCE</scope>
    <source>
        <strain evidence="2">CBHHK002</strain>
    </source>
</reference>
<evidence type="ECO:0000313" key="2">
    <source>
        <dbReference type="EMBL" id="KAJ7318488.1"/>
    </source>
</evidence>
<keyword evidence="3" id="KW-1185">Reference proteome</keyword>
<feature type="transmembrane region" description="Helical" evidence="1">
    <location>
        <begin position="172"/>
        <end position="197"/>
    </location>
</feature>
<evidence type="ECO:0000313" key="3">
    <source>
        <dbReference type="Proteomes" id="UP001218218"/>
    </source>
</evidence>
<keyword evidence="1" id="KW-1133">Transmembrane helix</keyword>
<dbReference type="AlphaFoldDB" id="A0AAD6ZDM4"/>
<name>A0AAD6ZDM4_9AGAR</name>
<keyword evidence="1" id="KW-0812">Transmembrane</keyword>
<dbReference type="Proteomes" id="UP001218218">
    <property type="component" value="Unassembled WGS sequence"/>
</dbReference>
<accession>A0AAD6ZDM4</accession>
<keyword evidence="1" id="KW-0472">Membrane</keyword>
<protein>
    <submittedName>
        <fullName evidence="2">Uncharacterized protein</fullName>
    </submittedName>
</protein>
<sequence>MFSGRAMLEDRGIRRQENIQYARWQGDARWQMPQRAGGLRSVAGFHSKADYAQRQSYTQRRIMLGGSFTLSGERGILFQRKCAQPRDNNFVEVVRIRISCGSKISDAKEGDCIKKDVSEKTIVRGRRLEVPNARRQVMLEGMITLNWQMHQQESYARCFGVCGLSLQARCQMLAGTFPGLAVFVGVTMVPLGLLVGVQQEAQRVYSSTFPCAACSSSSACIPSIRELAQSPLEPPGGSSGMRCPVAPQPFPHLVALRWLKYDIICAPYAHP</sequence>
<organism evidence="2 3">
    <name type="scientific">Mycena albidolilacea</name>
    <dbReference type="NCBI Taxonomy" id="1033008"/>
    <lineage>
        <taxon>Eukaryota</taxon>
        <taxon>Fungi</taxon>
        <taxon>Dikarya</taxon>
        <taxon>Basidiomycota</taxon>
        <taxon>Agaricomycotina</taxon>
        <taxon>Agaricomycetes</taxon>
        <taxon>Agaricomycetidae</taxon>
        <taxon>Agaricales</taxon>
        <taxon>Marasmiineae</taxon>
        <taxon>Mycenaceae</taxon>
        <taxon>Mycena</taxon>
    </lineage>
</organism>
<proteinExistence type="predicted"/>
<evidence type="ECO:0000256" key="1">
    <source>
        <dbReference type="SAM" id="Phobius"/>
    </source>
</evidence>